<keyword evidence="11" id="KW-1185">Reference proteome</keyword>
<evidence type="ECO:0000256" key="7">
    <source>
        <dbReference type="HAMAP-Rule" id="MF_00607"/>
    </source>
</evidence>
<evidence type="ECO:0000256" key="5">
    <source>
        <dbReference type="ARBA" id="ARBA00022691"/>
    </source>
</evidence>
<dbReference type="HOGENOM" id="CLU_041220_0_2_2"/>
<dbReference type="SMART" id="SM00650">
    <property type="entry name" value="rADc"/>
    <property type="match status" value="1"/>
</dbReference>
<dbReference type="NCBIfam" id="TIGR00755">
    <property type="entry name" value="ksgA"/>
    <property type="match status" value="1"/>
</dbReference>
<keyword evidence="4 7" id="KW-0808">Transferase</keyword>
<dbReference type="KEGG" id="mzh:Mzhil_1269"/>
<dbReference type="InterPro" id="IPR020598">
    <property type="entry name" value="rRNA_Ade_methylase_Trfase_N"/>
</dbReference>
<dbReference type="RefSeq" id="WP_013898560.1">
    <property type="nucleotide sequence ID" value="NC_015676.1"/>
</dbReference>
<proteinExistence type="inferred from homology"/>
<dbReference type="Proteomes" id="UP000006622">
    <property type="component" value="Chromosome"/>
</dbReference>
<dbReference type="Pfam" id="PF00398">
    <property type="entry name" value="RrnaAD"/>
    <property type="match status" value="1"/>
</dbReference>
<evidence type="ECO:0000256" key="4">
    <source>
        <dbReference type="ARBA" id="ARBA00022679"/>
    </source>
</evidence>
<dbReference type="FunFam" id="3.40.50.150:FF:000023">
    <property type="entry name" value="Ribosomal RNA small subunit methyltransferase A"/>
    <property type="match status" value="1"/>
</dbReference>
<feature type="binding site" evidence="7 8">
    <location>
        <position position="107"/>
    </location>
    <ligand>
        <name>S-adenosyl-L-methionine</name>
        <dbReference type="ChEBI" id="CHEBI:59789"/>
    </ligand>
</feature>
<dbReference type="GeneID" id="10822905"/>
<evidence type="ECO:0000313" key="10">
    <source>
        <dbReference type="EMBL" id="AEH61123.1"/>
    </source>
</evidence>
<dbReference type="GO" id="GO:0003723">
    <property type="term" value="F:RNA binding"/>
    <property type="evidence" value="ECO:0007669"/>
    <property type="project" value="UniProtKB-UniRule"/>
</dbReference>
<dbReference type="EMBL" id="CP002101">
    <property type="protein sequence ID" value="AEH61123.1"/>
    <property type="molecule type" value="Genomic_DNA"/>
</dbReference>
<dbReference type="Gene3D" id="1.10.8.100">
    <property type="entry name" value="Ribosomal RNA adenine dimethylase-like, domain 2"/>
    <property type="match status" value="1"/>
</dbReference>
<feature type="binding site" evidence="7 8">
    <location>
        <position position="92"/>
    </location>
    <ligand>
        <name>S-adenosyl-L-methionine</name>
        <dbReference type="ChEBI" id="CHEBI:59789"/>
    </ligand>
</feature>
<dbReference type="CDD" id="cd02440">
    <property type="entry name" value="AdoMet_MTases"/>
    <property type="match status" value="1"/>
</dbReference>
<dbReference type="PANTHER" id="PTHR11727">
    <property type="entry name" value="DIMETHYLADENOSINE TRANSFERASE"/>
    <property type="match status" value="1"/>
</dbReference>
<evidence type="ECO:0000313" key="11">
    <source>
        <dbReference type="Proteomes" id="UP000006622"/>
    </source>
</evidence>
<organism evidence="10 11">
    <name type="scientific">Methanosalsum zhilinae (strain DSM 4017 / NBRC 107636 / OCM 62 / WeN5)</name>
    <name type="common">Methanohalophilus zhilinae</name>
    <dbReference type="NCBI Taxonomy" id="679901"/>
    <lineage>
        <taxon>Archaea</taxon>
        <taxon>Methanobacteriati</taxon>
        <taxon>Methanobacteriota</taxon>
        <taxon>Stenosarchaea group</taxon>
        <taxon>Methanomicrobia</taxon>
        <taxon>Methanosarcinales</taxon>
        <taxon>Methanosarcinaceae</taxon>
        <taxon>Methanosalsum</taxon>
    </lineage>
</organism>
<dbReference type="STRING" id="679901.Mzhil_1269"/>
<evidence type="ECO:0000256" key="2">
    <source>
        <dbReference type="ARBA" id="ARBA00022552"/>
    </source>
</evidence>
<evidence type="ECO:0000259" key="9">
    <source>
        <dbReference type="SMART" id="SM00650"/>
    </source>
</evidence>
<evidence type="ECO:0000256" key="6">
    <source>
        <dbReference type="ARBA" id="ARBA00022884"/>
    </source>
</evidence>
<evidence type="ECO:0000256" key="3">
    <source>
        <dbReference type="ARBA" id="ARBA00022603"/>
    </source>
</evidence>
<reference evidence="10" key="1">
    <citation type="submission" date="2010-07" db="EMBL/GenBank/DDBJ databases">
        <title>The complete genome of Methanosalsum zhilinae DSM 4017.</title>
        <authorList>
            <consortium name="US DOE Joint Genome Institute (JGI-PGF)"/>
            <person name="Lucas S."/>
            <person name="Copeland A."/>
            <person name="Lapidus A."/>
            <person name="Glavina del Rio T."/>
            <person name="Dalin E."/>
            <person name="Tice H."/>
            <person name="Bruce D."/>
            <person name="Goodwin L."/>
            <person name="Pitluck S."/>
            <person name="Kyrpides N."/>
            <person name="Mavromatis K."/>
            <person name="Ovchinnikova G."/>
            <person name="Daligault H."/>
            <person name="Detter J.C."/>
            <person name="Han C."/>
            <person name="Tapia R."/>
            <person name="Larimer F."/>
            <person name="Land M."/>
            <person name="Hauser L."/>
            <person name="Markowitz V."/>
            <person name="Cheng J.-F."/>
            <person name="Hugenholtz P."/>
            <person name="Woyke T."/>
            <person name="Wu D."/>
            <person name="Spring S."/>
            <person name="Schueler E."/>
            <person name="Brambilla E."/>
            <person name="Klenk H.-P."/>
            <person name="Eisen J.A."/>
        </authorList>
    </citation>
    <scope>NUCLEOTIDE SEQUENCE</scope>
    <source>
        <strain evidence="10">DSM 4017</strain>
    </source>
</reference>
<accession>F7XN14</accession>
<evidence type="ECO:0000256" key="1">
    <source>
        <dbReference type="ARBA" id="ARBA00022490"/>
    </source>
</evidence>
<dbReference type="GO" id="GO:0005737">
    <property type="term" value="C:cytoplasm"/>
    <property type="evidence" value="ECO:0007669"/>
    <property type="project" value="UniProtKB-SubCell"/>
</dbReference>
<keyword evidence="3 7" id="KW-0489">Methyltransferase</keyword>
<comment type="function">
    <text evidence="7">Specifically dimethylates two adjacent adenosines in the loop of a conserved hairpin near the 3'-end of 16S rRNA in the 30S particle. May play a critical role in biogenesis of 30S subunits.</text>
</comment>
<dbReference type="GO" id="GO:0000179">
    <property type="term" value="F:rRNA (adenine-N6,N6-)-dimethyltransferase activity"/>
    <property type="evidence" value="ECO:0007669"/>
    <property type="project" value="UniProtKB-UniRule"/>
</dbReference>
<dbReference type="InterPro" id="IPR023165">
    <property type="entry name" value="rRNA_Ade_diMease-like_C"/>
</dbReference>
<keyword evidence="6 7" id="KW-0694">RNA-binding</keyword>
<feature type="binding site" evidence="7 8">
    <location>
        <position position="46"/>
    </location>
    <ligand>
        <name>S-adenosyl-L-methionine</name>
        <dbReference type="ChEBI" id="CHEBI:59789"/>
    </ligand>
</feature>
<sequence>MVRSLLKKYGIQGGSHDQHFLVDNRILERIIEESRIGPEDVVLEIGAGVGNLTEKIASKAKKTIAIELDPNLVDVLHDRFGDHEEIQIISGDVLEVEFPPFNKVVANLPYSISSPVTFKLLRYDFDLGVLMYQYEFARRMVACTGSEDYSRLSVATQYYADAEIIMKIPASAFSPPPKVMSAVVKLVPRPFPYKVVDESFFFKFITAVFGQRRKKLKNSIMNNSSKLGLNKEDVKEMIIQLPQDIIDKRPENLSPFELADIANGLKDIKQL</sequence>
<dbReference type="InterPro" id="IPR029063">
    <property type="entry name" value="SAM-dependent_MTases_sf"/>
</dbReference>
<comment type="subcellular location">
    <subcellularLocation>
        <location evidence="7">Cytoplasm</location>
    </subcellularLocation>
</comment>
<evidence type="ECO:0000256" key="8">
    <source>
        <dbReference type="PROSITE-ProRule" id="PRU01026"/>
    </source>
</evidence>
<protein>
    <recommendedName>
        <fullName evidence="7">Probable ribosomal RNA small subunit methyltransferase A</fullName>
        <ecNumber evidence="7">2.1.1.-</ecNumber>
    </recommendedName>
    <alternativeName>
        <fullName evidence="7">16S rRNA dimethyladenosine transferase</fullName>
    </alternativeName>
    <alternativeName>
        <fullName evidence="7">16S rRNA dimethylase</fullName>
    </alternativeName>
    <alternativeName>
        <fullName evidence="7">S-adenosylmethionine-6-N',N'-adenosyl(rRNA) dimethyltransferase</fullName>
    </alternativeName>
</protein>
<dbReference type="InterPro" id="IPR001737">
    <property type="entry name" value="KsgA/Erm"/>
</dbReference>
<feature type="domain" description="Ribosomal RNA adenine methylase transferase N-terminal" evidence="9">
    <location>
        <begin position="26"/>
        <end position="190"/>
    </location>
</feature>
<dbReference type="AlphaFoldDB" id="F7XN14"/>
<keyword evidence="2 7" id="KW-0698">rRNA processing</keyword>
<keyword evidence="5 7" id="KW-0949">S-adenosyl-L-methionine</keyword>
<gene>
    <name evidence="7" type="primary">rsmA</name>
    <name evidence="7" type="synonym">ksgA</name>
    <name evidence="10" type="ordered locus">Mzhil_1269</name>
</gene>
<dbReference type="Gene3D" id="3.40.50.150">
    <property type="entry name" value="Vaccinia Virus protein VP39"/>
    <property type="match status" value="1"/>
</dbReference>
<dbReference type="EC" id="2.1.1.-" evidence="7"/>
<feature type="binding site" evidence="7 8">
    <location>
        <position position="19"/>
    </location>
    <ligand>
        <name>S-adenosyl-L-methionine</name>
        <dbReference type="ChEBI" id="CHEBI:59789"/>
    </ligand>
</feature>
<dbReference type="InterPro" id="IPR011530">
    <property type="entry name" value="rRNA_adenine_dimethylase"/>
</dbReference>
<keyword evidence="1 7" id="KW-0963">Cytoplasm</keyword>
<dbReference type="OrthoDB" id="9883at2157"/>
<feature type="binding site" evidence="7 8">
    <location>
        <position position="67"/>
    </location>
    <ligand>
        <name>S-adenosyl-L-methionine</name>
        <dbReference type="ChEBI" id="CHEBI:59789"/>
    </ligand>
</feature>
<dbReference type="PROSITE" id="PS51689">
    <property type="entry name" value="SAM_RNA_A_N6_MT"/>
    <property type="match status" value="1"/>
</dbReference>
<dbReference type="HAMAP" id="MF_00607">
    <property type="entry name" value="16SrRNA_methyltr_A"/>
    <property type="match status" value="1"/>
</dbReference>
<name>F7XN14_METZD</name>
<comment type="similarity">
    <text evidence="7">Belongs to the class I-like SAM-binding methyltransferase superfamily. rRNA adenine N(6)-methyltransferase family. RsmA subfamily.</text>
</comment>
<dbReference type="PANTHER" id="PTHR11727:SF7">
    <property type="entry name" value="DIMETHYLADENOSINE TRANSFERASE-RELATED"/>
    <property type="match status" value="1"/>
</dbReference>
<dbReference type="SUPFAM" id="SSF53335">
    <property type="entry name" value="S-adenosyl-L-methionine-dependent methyltransferases"/>
    <property type="match status" value="1"/>
</dbReference>
<feature type="binding site" evidence="7 8">
    <location>
        <position position="21"/>
    </location>
    <ligand>
        <name>S-adenosyl-L-methionine</name>
        <dbReference type="ChEBI" id="CHEBI:59789"/>
    </ligand>
</feature>